<organism evidence="1 2">
    <name type="scientific">Kingdonia uniflora</name>
    <dbReference type="NCBI Taxonomy" id="39325"/>
    <lineage>
        <taxon>Eukaryota</taxon>
        <taxon>Viridiplantae</taxon>
        <taxon>Streptophyta</taxon>
        <taxon>Embryophyta</taxon>
        <taxon>Tracheophyta</taxon>
        <taxon>Spermatophyta</taxon>
        <taxon>Magnoliopsida</taxon>
        <taxon>Ranunculales</taxon>
        <taxon>Circaeasteraceae</taxon>
        <taxon>Kingdonia</taxon>
    </lineage>
</organism>
<reference evidence="1 2" key="1">
    <citation type="journal article" date="2020" name="IScience">
        <title>Genome Sequencing of the Endangered Kingdonia uniflora (Circaeasteraceae, Ranunculales) Reveals Potential Mechanisms of Evolutionary Specialization.</title>
        <authorList>
            <person name="Sun Y."/>
            <person name="Deng T."/>
            <person name="Zhang A."/>
            <person name="Moore M.J."/>
            <person name="Landis J.B."/>
            <person name="Lin N."/>
            <person name="Zhang H."/>
            <person name="Zhang X."/>
            <person name="Huang J."/>
            <person name="Zhang X."/>
            <person name="Sun H."/>
            <person name="Wang H."/>
        </authorList>
    </citation>
    <scope>NUCLEOTIDE SEQUENCE [LARGE SCALE GENOMIC DNA]</scope>
    <source>
        <strain evidence="1">TB1705</strain>
        <tissue evidence="1">Leaf</tissue>
    </source>
</reference>
<dbReference type="GO" id="GO:0000055">
    <property type="term" value="P:ribosomal large subunit export from nucleus"/>
    <property type="evidence" value="ECO:0007669"/>
    <property type="project" value="TreeGrafter"/>
</dbReference>
<dbReference type="Pfam" id="PF18784">
    <property type="entry name" value="CRM1_repeat_2"/>
    <property type="match status" value="1"/>
</dbReference>
<dbReference type="InterPro" id="IPR045065">
    <property type="entry name" value="XPO1/5"/>
</dbReference>
<dbReference type="GO" id="GO:0005737">
    <property type="term" value="C:cytoplasm"/>
    <property type="evidence" value="ECO:0007669"/>
    <property type="project" value="TreeGrafter"/>
</dbReference>
<name>A0A7J7MB36_9MAGN</name>
<dbReference type="Pfam" id="PF18777">
    <property type="entry name" value="CRM1_repeat"/>
    <property type="match status" value="1"/>
</dbReference>
<evidence type="ECO:0000313" key="1">
    <source>
        <dbReference type="EMBL" id="KAF6152069.1"/>
    </source>
</evidence>
<dbReference type="Gene3D" id="1.25.10.10">
    <property type="entry name" value="Leucine-rich Repeat Variant"/>
    <property type="match status" value="1"/>
</dbReference>
<sequence length="110" mass="12676">MGLEYLIDMLYIDDTEVFKVCLDYWNNLVTELFEANHSIGGLQLPLLSCLVDGLGLQIVNQRQLYSTPMLKLRMLIISRMAKPKEVLIVEDQNGIIVHETLKDNHVLIQY</sequence>
<dbReference type="GO" id="GO:0006611">
    <property type="term" value="P:protein export from nucleus"/>
    <property type="evidence" value="ECO:0007669"/>
    <property type="project" value="InterPro"/>
</dbReference>
<dbReference type="EMBL" id="JACGCM010001655">
    <property type="protein sequence ID" value="KAF6152069.1"/>
    <property type="molecule type" value="Genomic_DNA"/>
</dbReference>
<evidence type="ECO:0000313" key="2">
    <source>
        <dbReference type="Proteomes" id="UP000541444"/>
    </source>
</evidence>
<dbReference type="InterPro" id="IPR041235">
    <property type="entry name" value="Exp1_repeat_2"/>
</dbReference>
<dbReference type="GO" id="GO:0000056">
    <property type="term" value="P:ribosomal small subunit export from nucleus"/>
    <property type="evidence" value="ECO:0007669"/>
    <property type="project" value="TreeGrafter"/>
</dbReference>
<keyword evidence="2" id="KW-1185">Reference proteome</keyword>
<dbReference type="GO" id="GO:0005049">
    <property type="term" value="F:nuclear export signal receptor activity"/>
    <property type="evidence" value="ECO:0007669"/>
    <property type="project" value="InterPro"/>
</dbReference>
<dbReference type="InterPro" id="IPR041123">
    <property type="entry name" value="CRM1_repeat"/>
</dbReference>
<dbReference type="OrthoDB" id="1725789at2759"/>
<accession>A0A7J7MB36</accession>
<gene>
    <name evidence="1" type="ORF">GIB67_031391</name>
</gene>
<dbReference type="Proteomes" id="UP000541444">
    <property type="component" value="Unassembled WGS sequence"/>
</dbReference>
<dbReference type="AlphaFoldDB" id="A0A7J7MB36"/>
<proteinExistence type="predicted"/>
<dbReference type="PANTHER" id="PTHR11223:SF2">
    <property type="entry name" value="EXPORTIN-1"/>
    <property type="match status" value="1"/>
</dbReference>
<comment type="caution">
    <text evidence="1">The sequence shown here is derived from an EMBL/GenBank/DDBJ whole genome shotgun (WGS) entry which is preliminary data.</text>
</comment>
<protein>
    <submittedName>
        <fullName evidence="1">Uncharacterized protein</fullName>
    </submittedName>
</protein>
<dbReference type="GO" id="GO:0005634">
    <property type="term" value="C:nucleus"/>
    <property type="evidence" value="ECO:0007669"/>
    <property type="project" value="TreeGrafter"/>
</dbReference>
<dbReference type="InterPro" id="IPR011989">
    <property type="entry name" value="ARM-like"/>
</dbReference>
<dbReference type="PANTHER" id="PTHR11223">
    <property type="entry name" value="EXPORTIN 1/5"/>
    <property type="match status" value="1"/>
</dbReference>